<reference evidence="1 2" key="1">
    <citation type="submission" date="2014-11" db="EMBL/GenBank/DDBJ databases">
        <title>Symbiosis island explosion on the genome of extra-slow-growing strains of soybean bradyrhizobia with massive insertion sequences.</title>
        <authorList>
            <person name="Iida T."/>
            <person name="Minamisawa K."/>
        </authorList>
    </citation>
    <scope>NUCLEOTIDE SEQUENCE [LARGE SCALE GENOMIC DNA]</scope>
    <source>
        <strain evidence="1 2">NK6</strain>
    </source>
</reference>
<name>A0A0E3VUJ2_9BRAD</name>
<dbReference type="Proteomes" id="UP000063308">
    <property type="component" value="Chromosome"/>
</dbReference>
<protein>
    <submittedName>
        <fullName evidence="1">Uncharacterized protein</fullName>
    </submittedName>
</protein>
<dbReference type="EMBL" id="AP014685">
    <property type="protein sequence ID" value="BAR57505.1"/>
    <property type="molecule type" value="Genomic_DNA"/>
</dbReference>
<organism evidence="1 2">
    <name type="scientific">Bradyrhizobium diazoefficiens</name>
    <dbReference type="NCBI Taxonomy" id="1355477"/>
    <lineage>
        <taxon>Bacteria</taxon>
        <taxon>Pseudomonadati</taxon>
        <taxon>Pseudomonadota</taxon>
        <taxon>Alphaproteobacteria</taxon>
        <taxon>Hyphomicrobiales</taxon>
        <taxon>Nitrobacteraceae</taxon>
        <taxon>Bradyrhizobium</taxon>
    </lineage>
</organism>
<sequence>MPSRKRGIQYAAALVKRDTAAAHSVVIPAKAGIHTAESIESMQSLHRAKKRN</sequence>
<evidence type="ECO:0000313" key="2">
    <source>
        <dbReference type="Proteomes" id="UP000063308"/>
    </source>
</evidence>
<gene>
    <name evidence="1" type="ORF">NK6_4337</name>
</gene>
<proteinExistence type="predicted"/>
<accession>A0A0E3VUJ2</accession>
<evidence type="ECO:0000313" key="1">
    <source>
        <dbReference type="EMBL" id="BAR57505.1"/>
    </source>
</evidence>
<dbReference type="AlphaFoldDB" id="A0A0E3VUJ2"/>